<evidence type="ECO:0000313" key="9">
    <source>
        <dbReference type="Proteomes" id="UP001057474"/>
    </source>
</evidence>
<evidence type="ECO:0000256" key="2">
    <source>
        <dbReference type="ARBA" id="ARBA00006679"/>
    </source>
</evidence>
<keyword evidence="3" id="KW-1003">Cell membrane</keyword>
<protein>
    <submittedName>
        <fullName evidence="8">DoxX family protein</fullName>
    </submittedName>
</protein>
<keyword evidence="5 7" id="KW-1133">Transmembrane helix</keyword>
<dbReference type="InterPro" id="IPR051907">
    <property type="entry name" value="DoxX-like_oxidoreductase"/>
</dbReference>
<feature type="transmembrane region" description="Helical" evidence="7">
    <location>
        <begin position="86"/>
        <end position="105"/>
    </location>
</feature>
<proteinExistence type="inferred from homology"/>
<evidence type="ECO:0000256" key="4">
    <source>
        <dbReference type="ARBA" id="ARBA00022692"/>
    </source>
</evidence>
<organism evidence="8 9">
    <name type="scientific">Legionella lytica</name>
    <dbReference type="NCBI Taxonomy" id="96232"/>
    <lineage>
        <taxon>Bacteria</taxon>
        <taxon>Pseudomonadati</taxon>
        <taxon>Pseudomonadota</taxon>
        <taxon>Gammaproteobacteria</taxon>
        <taxon>Legionellales</taxon>
        <taxon>Legionellaceae</taxon>
        <taxon>Legionella</taxon>
    </lineage>
</organism>
<dbReference type="EMBL" id="CP071527">
    <property type="protein sequence ID" value="USQ14505.1"/>
    <property type="molecule type" value="Genomic_DNA"/>
</dbReference>
<evidence type="ECO:0000256" key="7">
    <source>
        <dbReference type="SAM" id="Phobius"/>
    </source>
</evidence>
<dbReference type="Pfam" id="PF07681">
    <property type="entry name" value="DoxX"/>
    <property type="match status" value="1"/>
</dbReference>
<dbReference type="InterPro" id="IPR032808">
    <property type="entry name" value="DoxX"/>
</dbReference>
<comment type="subcellular location">
    <subcellularLocation>
        <location evidence="1">Cell membrane</location>
        <topology evidence="1">Multi-pass membrane protein</topology>
    </subcellularLocation>
</comment>
<dbReference type="PANTHER" id="PTHR33452">
    <property type="entry name" value="OXIDOREDUCTASE CATD-RELATED"/>
    <property type="match status" value="1"/>
</dbReference>
<reference evidence="8" key="1">
    <citation type="submission" date="2021-03" db="EMBL/GenBank/DDBJ databases">
        <title>Legionella lytica PCM 2298.</title>
        <authorList>
            <person name="Koper P."/>
        </authorList>
    </citation>
    <scope>NUCLEOTIDE SEQUENCE</scope>
    <source>
        <strain evidence="8">PCM 2298</strain>
    </source>
</reference>
<keyword evidence="9" id="KW-1185">Reference proteome</keyword>
<name>A0ABY4YA44_9GAMM</name>
<feature type="transmembrane region" description="Helical" evidence="7">
    <location>
        <begin position="59"/>
        <end position="79"/>
    </location>
</feature>
<feature type="transmembrane region" description="Helical" evidence="7">
    <location>
        <begin position="20"/>
        <end position="39"/>
    </location>
</feature>
<evidence type="ECO:0000256" key="5">
    <source>
        <dbReference type="ARBA" id="ARBA00022989"/>
    </source>
</evidence>
<evidence type="ECO:0000256" key="1">
    <source>
        <dbReference type="ARBA" id="ARBA00004651"/>
    </source>
</evidence>
<comment type="similarity">
    <text evidence="2">Belongs to the DoxX family.</text>
</comment>
<feature type="transmembrane region" description="Helical" evidence="7">
    <location>
        <begin position="125"/>
        <end position="144"/>
    </location>
</feature>
<gene>
    <name evidence="8" type="ORF">J2N86_04090</name>
</gene>
<evidence type="ECO:0000256" key="6">
    <source>
        <dbReference type="ARBA" id="ARBA00023136"/>
    </source>
</evidence>
<sequence length="164" mass="18581">MEFRKLQWSLIKTEDSSVTILIRLLVSFVFLPEGIQKLIFPAILGSGRFAQIGIPFPDIMGPFVGITEITCGLLILLGLVTRLAAIPLIIIMIVAIISTKIPILLGHDWWMFHVAKFSRYGFWSMMHEIRTDVCMLLASIYLLIRGGGRWAIDAWIFTEQAFLD</sequence>
<evidence type="ECO:0000256" key="3">
    <source>
        <dbReference type="ARBA" id="ARBA00022475"/>
    </source>
</evidence>
<dbReference type="PANTHER" id="PTHR33452:SF1">
    <property type="entry name" value="INNER MEMBRANE PROTEIN YPHA-RELATED"/>
    <property type="match status" value="1"/>
</dbReference>
<evidence type="ECO:0000313" key="8">
    <source>
        <dbReference type="EMBL" id="USQ14505.1"/>
    </source>
</evidence>
<accession>A0ABY4YA44</accession>
<dbReference type="Proteomes" id="UP001057474">
    <property type="component" value="Chromosome"/>
</dbReference>
<dbReference type="RefSeq" id="WP_127057519.1">
    <property type="nucleotide sequence ID" value="NZ_CP071527.1"/>
</dbReference>
<keyword evidence="6 7" id="KW-0472">Membrane</keyword>
<keyword evidence="4 7" id="KW-0812">Transmembrane</keyword>